<accession>A0A1H4A1P0</accession>
<dbReference type="AlphaFoldDB" id="A0A1H4A1P0"/>
<dbReference type="RefSeq" id="WP_091340853.1">
    <property type="nucleotide sequence ID" value="NZ_FNRM01000002.1"/>
</dbReference>
<name>A0A1H4A1P0_ALKAM</name>
<dbReference type="EMBL" id="FNRM01000002">
    <property type="protein sequence ID" value="SEA29531.1"/>
    <property type="molecule type" value="Genomic_DNA"/>
</dbReference>
<reference evidence="2 3" key="1">
    <citation type="submission" date="2016-10" db="EMBL/GenBank/DDBJ databases">
        <authorList>
            <person name="de Groot N.N."/>
        </authorList>
    </citation>
    <scope>NUCLEOTIDE SEQUENCE [LARGE SCALE GENOMIC DNA]</scope>
    <source>
        <strain evidence="2 3">CGMCC 1.3430</strain>
    </source>
</reference>
<evidence type="ECO:0000313" key="2">
    <source>
        <dbReference type="EMBL" id="SEA29531.1"/>
    </source>
</evidence>
<evidence type="ECO:0000313" key="3">
    <source>
        <dbReference type="Proteomes" id="UP000198773"/>
    </source>
</evidence>
<gene>
    <name evidence="2" type="ORF">SAMN04488051_102445</name>
</gene>
<sequence>MGAVLRQAWQSLSAQPAKTTLVLVLTLLLLGSDFRSRLYTPIDLSNQQGFASLQLPATATAPRQSEPMQRWLAQSSAHHAQQAAEAESTAEANSSQVALPGATELDDSRLVVRATFISRSLNQRLALIELQQGDGPARLITAREQDTFGRFQLTQIGVHQLRFTDPAKPDQAAIIAPVFAGASTLQQGPNDASEN</sequence>
<protein>
    <submittedName>
        <fullName evidence="2">Uncharacterized protein</fullName>
    </submittedName>
</protein>
<organism evidence="2 3">
    <name type="scientific">Alkalimonas amylolytica</name>
    <dbReference type="NCBI Taxonomy" id="152573"/>
    <lineage>
        <taxon>Bacteria</taxon>
        <taxon>Pseudomonadati</taxon>
        <taxon>Pseudomonadota</taxon>
        <taxon>Gammaproteobacteria</taxon>
        <taxon>Alkalimonas</taxon>
    </lineage>
</organism>
<evidence type="ECO:0000256" key="1">
    <source>
        <dbReference type="SAM" id="MobiDB-lite"/>
    </source>
</evidence>
<feature type="region of interest" description="Disordered" evidence="1">
    <location>
        <begin position="76"/>
        <end position="96"/>
    </location>
</feature>
<dbReference type="Proteomes" id="UP000198773">
    <property type="component" value="Unassembled WGS sequence"/>
</dbReference>
<dbReference type="STRING" id="152573.SAMN04488051_102445"/>
<keyword evidence="3" id="KW-1185">Reference proteome</keyword>
<proteinExistence type="predicted"/>